<proteinExistence type="predicted"/>
<dbReference type="EMBL" id="MU277189">
    <property type="protein sequence ID" value="KAI0067951.1"/>
    <property type="molecule type" value="Genomic_DNA"/>
</dbReference>
<evidence type="ECO:0000313" key="1">
    <source>
        <dbReference type="EMBL" id="KAI0067951.1"/>
    </source>
</evidence>
<comment type="caution">
    <text evidence="1">The sequence shown here is derived from an EMBL/GenBank/DDBJ whole genome shotgun (WGS) entry which is preliminary data.</text>
</comment>
<reference evidence="1" key="2">
    <citation type="journal article" date="2022" name="New Phytol.">
        <title>Evolutionary transition to the ectomycorrhizal habit in the genomes of a hyperdiverse lineage of mushroom-forming fungi.</title>
        <authorList>
            <person name="Looney B."/>
            <person name="Miyauchi S."/>
            <person name="Morin E."/>
            <person name="Drula E."/>
            <person name="Courty P.E."/>
            <person name="Kohler A."/>
            <person name="Kuo A."/>
            <person name="LaButti K."/>
            <person name="Pangilinan J."/>
            <person name="Lipzen A."/>
            <person name="Riley R."/>
            <person name="Andreopoulos W."/>
            <person name="He G."/>
            <person name="Johnson J."/>
            <person name="Nolan M."/>
            <person name="Tritt A."/>
            <person name="Barry K.W."/>
            <person name="Grigoriev I.V."/>
            <person name="Nagy L.G."/>
            <person name="Hibbett D."/>
            <person name="Henrissat B."/>
            <person name="Matheny P.B."/>
            <person name="Labbe J."/>
            <person name="Martin F.M."/>
        </authorList>
    </citation>
    <scope>NUCLEOTIDE SEQUENCE</scope>
    <source>
        <strain evidence="1">HHB10654</strain>
    </source>
</reference>
<dbReference type="Proteomes" id="UP000814140">
    <property type="component" value="Unassembled WGS sequence"/>
</dbReference>
<evidence type="ECO:0000313" key="2">
    <source>
        <dbReference type="Proteomes" id="UP000814140"/>
    </source>
</evidence>
<keyword evidence="2" id="KW-1185">Reference proteome</keyword>
<sequence>MGGKKDPKVPDVLVAVAVLWFQAIAETLVSYIAATLGQYNPDPLHRPNTYAGRTIMWRDDTVTDFRGKTVPAAAERLIRWDRRHPAEIFENGFQPLFAPATPVTSDIQNAFPEETTDLGSYAMNNVPSIFVSTARYYKSKSKKGYTSWQPDNKSNMFEYEIFAYGGIDVNESLGKHPFQQQKEIAFPGGIRSEFIRSAREYDANGVFIRLWRNGRFDPSANGATHVPPVSELPDPFSGPSTSHVTEVWWTSPHNTPPNSPPSTRSGTPDSGNEADLKRDEPGSGKKKKKKAGAKAGGQKKGGAKAHSGKKHAAHDAANAPPLTDDPEQNPDDVMRSSGGPAQDPYMEDVHDVPRPSRACFAVPGVSKQAYFFADTQFIVQSIAGGPEDPSLLNGAKNIISQWPALQQVDFGGVDAVLLNPANPGNEAYFFCKHEYARLNVQPGQTGATVLEGPKSIADNWHALKAAGFGHVDAVLINPHDSTQAYFFHDEHYALIRVSPGTSNDILVDGPKPIAGNWPALTQAGFKHVDMILINPNPIQNQNPSVTEATAYFFSGERYALVSMTPGGTGNAIVGDVQDVAKAWPLLHQATFY</sequence>
<gene>
    <name evidence="1" type="ORF">BV25DRAFT_894797</name>
</gene>
<protein>
    <submittedName>
        <fullName evidence="1">Uncharacterized protein</fullName>
    </submittedName>
</protein>
<reference evidence="1" key="1">
    <citation type="submission" date="2021-03" db="EMBL/GenBank/DDBJ databases">
        <authorList>
            <consortium name="DOE Joint Genome Institute"/>
            <person name="Ahrendt S."/>
            <person name="Looney B.P."/>
            <person name="Miyauchi S."/>
            <person name="Morin E."/>
            <person name="Drula E."/>
            <person name="Courty P.E."/>
            <person name="Chicoki N."/>
            <person name="Fauchery L."/>
            <person name="Kohler A."/>
            <person name="Kuo A."/>
            <person name="Labutti K."/>
            <person name="Pangilinan J."/>
            <person name="Lipzen A."/>
            <person name="Riley R."/>
            <person name="Andreopoulos W."/>
            <person name="He G."/>
            <person name="Johnson J."/>
            <person name="Barry K.W."/>
            <person name="Grigoriev I.V."/>
            <person name="Nagy L."/>
            <person name="Hibbett D."/>
            <person name="Henrissat B."/>
            <person name="Matheny P.B."/>
            <person name="Labbe J."/>
            <person name="Martin F."/>
        </authorList>
    </citation>
    <scope>NUCLEOTIDE SEQUENCE</scope>
    <source>
        <strain evidence="1">HHB10654</strain>
    </source>
</reference>
<accession>A0ACB8THM0</accession>
<name>A0ACB8THM0_9AGAM</name>
<organism evidence="1 2">
    <name type="scientific">Artomyces pyxidatus</name>
    <dbReference type="NCBI Taxonomy" id="48021"/>
    <lineage>
        <taxon>Eukaryota</taxon>
        <taxon>Fungi</taxon>
        <taxon>Dikarya</taxon>
        <taxon>Basidiomycota</taxon>
        <taxon>Agaricomycotina</taxon>
        <taxon>Agaricomycetes</taxon>
        <taxon>Russulales</taxon>
        <taxon>Auriscalpiaceae</taxon>
        <taxon>Artomyces</taxon>
    </lineage>
</organism>